<accession>A0ABU3ZUG8</accession>
<dbReference type="SUPFAM" id="SSF69318">
    <property type="entry name" value="Integrin alpha N-terminal domain"/>
    <property type="match status" value="1"/>
</dbReference>
<name>A0ABU3ZUG8_9SPHN</name>
<dbReference type="InterPro" id="IPR028994">
    <property type="entry name" value="Integrin_alpha_N"/>
</dbReference>
<dbReference type="Proteomes" id="UP001185984">
    <property type="component" value="Unassembled WGS sequence"/>
</dbReference>
<dbReference type="RefSeq" id="WP_317516132.1">
    <property type="nucleotide sequence ID" value="NZ_JAPTHD010000001.1"/>
</dbReference>
<protein>
    <submittedName>
        <fullName evidence="2">VCBS repeat-containing protein</fullName>
    </submittedName>
</protein>
<proteinExistence type="predicted"/>
<sequence>MAAMLILGLCGCGDDGESSSSPTIPTPTPTPTPTQTTSEFIAAAIAGSGTMTLRMQPDRLTFAGCLVKQKTSDRRVLGAAHFMTNESGAEYRLTKFSYILDTSGLQAGEAAESDIGFTILPKNEVVALNSGEETLITHQYDAQTGDRGIVPITLPAGGVSIPTGSRLSAASVTGIFPQAGGGAKEVSDDRLADGKFMRMCYSAELSRVDLISAAKVMSYRSPYRDRSYVADPSRTTAPFTNFKNTSSHSVRVYGVGTFISNLSDSEHSDHETNIYVNGVLKAKIALPSHVPGSTTPLFPPVHDVDVNLAPGDVLSVRGKVTPKRAIVFDYAAFIFADDGLTPIDERLNVIDVDLNGDGYNDIMDLDAQGSIWVSIRVGGGLQDTQQEWMRSLRNADALTALSRASTSDPLTIKATSSNGMCLNLRAQPQFARFVPDYCNNNIGASSGDDYWGDFNGDGFIDRLRVDPPRLAYLVALGSAYGLESETPWINGYGAVDKIFVSDSNGDGRDDFEAEWNDGQFRCVIWSSTGSAFTRANCPQ</sequence>
<organism evidence="2 3">
    <name type="scientific">Sphingobium naphthae</name>
    <dbReference type="NCBI Taxonomy" id="1886786"/>
    <lineage>
        <taxon>Bacteria</taxon>
        <taxon>Pseudomonadati</taxon>
        <taxon>Pseudomonadota</taxon>
        <taxon>Alphaproteobacteria</taxon>
        <taxon>Sphingomonadales</taxon>
        <taxon>Sphingomonadaceae</taxon>
        <taxon>Sphingobium</taxon>
    </lineage>
</organism>
<evidence type="ECO:0000313" key="3">
    <source>
        <dbReference type="Proteomes" id="UP001185984"/>
    </source>
</evidence>
<comment type="caution">
    <text evidence="2">The sequence shown here is derived from an EMBL/GenBank/DDBJ whole genome shotgun (WGS) entry which is preliminary data.</text>
</comment>
<feature type="region of interest" description="Disordered" evidence="1">
    <location>
        <begin position="16"/>
        <end position="35"/>
    </location>
</feature>
<reference evidence="3" key="1">
    <citation type="journal article" date="2022" name="J Environ Chem Eng">
        <title>Biodegradation of petroleum oil using a constructed nonpathogenic and heavy metal-tolerant bacterial consortium isolated from marine sponges.</title>
        <authorList>
            <person name="Dechsakulwatana C."/>
            <person name="Rungsihiranrut A."/>
            <person name="Muangchinda C."/>
            <person name="Ningthoujam R."/>
            <person name="Klankeo P."/>
            <person name="Pinyakong O."/>
        </authorList>
    </citation>
    <scope>NUCLEOTIDE SEQUENCE [LARGE SCALE GENOMIC DNA]</scope>
    <source>
        <strain evidence="3">MO2-4</strain>
    </source>
</reference>
<gene>
    <name evidence="2" type="ORF">O0R41_05790</name>
</gene>
<dbReference type="EMBL" id="JAPTHD010000001">
    <property type="protein sequence ID" value="MDV5823108.1"/>
    <property type="molecule type" value="Genomic_DNA"/>
</dbReference>
<keyword evidence="3" id="KW-1185">Reference proteome</keyword>
<evidence type="ECO:0000313" key="2">
    <source>
        <dbReference type="EMBL" id="MDV5823108.1"/>
    </source>
</evidence>
<evidence type="ECO:0000256" key="1">
    <source>
        <dbReference type="SAM" id="MobiDB-lite"/>
    </source>
</evidence>